<gene>
    <name evidence="1" type="ORF">RCC_07325</name>
</gene>
<dbReference type="GeneID" id="35602444"/>
<dbReference type="OrthoDB" id="4725912at2759"/>
<evidence type="ECO:0000313" key="2">
    <source>
        <dbReference type="Proteomes" id="UP000225277"/>
    </source>
</evidence>
<dbReference type="RefSeq" id="XP_023628351.1">
    <property type="nucleotide sequence ID" value="XM_023772583.1"/>
</dbReference>
<proteinExistence type="predicted"/>
<protein>
    <submittedName>
        <fullName evidence="1">Uncharacterized protein</fullName>
    </submittedName>
</protein>
<reference evidence="1 2" key="1">
    <citation type="submission" date="2016-03" db="EMBL/GenBank/DDBJ databases">
        <authorList>
            <person name="Ploux O."/>
        </authorList>
    </citation>
    <scope>NUCLEOTIDE SEQUENCE [LARGE SCALE GENOMIC DNA]</scope>
    <source>
        <strain evidence="1 2">URUG2</strain>
    </source>
</reference>
<dbReference type="EMBL" id="FJUY01000011">
    <property type="protein sequence ID" value="CZT21462.1"/>
    <property type="molecule type" value="Genomic_DNA"/>
</dbReference>
<sequence>MSTPENPHTLQVDFKWKNFQFLVQDKQTQKPLIIVKHKCLVPHLIFVDAETEKTMGTATLHYFSIHADCTIGSQSIQLKAQKRLTTKYSYFSHAYSDDEKPVVMTWIGSANLKKWDFTLLDENQEAVARYSTNIWALRKVGDIEFVGPKAGSRAVRDEVAITVCTIYYCMAVRSTNMFSLFGTAFSDVKPLKAEEERGKEVSEVVS</sequence>
<name>A0A2D3UUX5_9PEZI</name>
<organism evidence="1 2">
    <name type="scientific">Ramularia collo-cygni</name>
    <dbReference type="NCBI Taxonomy" id="112498"/>
    <lineage>
        <taxon>Eukaryota</taxon>
        <taxon>Fungi</taxon>
        <taxon>Dikarya</taxon>
        <taxon>Ascomycota</taxon>
        <taxon>Pezizomycotina</taxon>
        <taxon>Dothideomycetes</taxon>
        <taxon>Dothideomycetidae</taxon>
        <taxon>Mycosphaerellales</taxon>
        <taxon>Mycosphaerellaceae</taxon>
        <taxon>Ramularia</taxon>
    </lineage>
</organism>
<dbReference type="Proteomes" id="UP000225277">
    <property type="component" value="Unassembled WGS sequence"/>
</dbReference>
<dbReference type="AlphaFoldDB" id="A0A2D3UUX5"/>
<keyword evidence="2" id="KW-1185">Reference proteome</keyword>
<accession>A0A2D3UUX5</accession>
<evidence type="ECO:0000313" key="1">
    <source>
        <dbReference type="EMBL" id="CZT21462.1"/>
    </source>
</evidence>